<dbReference type="PRINTS" id="PR00861">
    <property type="entry name" value="ALYTICPTASE"/>
</dbReference>
<proteinExistence type="inferred from homology"/>
<comment type="caution">
    <text evidence="13">The sequence shown here is derived from an EMBL/GenBank/DDBJ whole genome shotgun (WGS) entry which is preliminary data.</text>
</comment>
<keyword evidence="14" id="KW-1185">Reference proteome</keyword>
<protein>
    <submittedName>
        <fullName evidence="13">S1 family peptidase</fullName>
    </submittedName>
</protein>
<dbReference type="PROSITE" id="PS00134">
    <property type="entry name" value="TRYPSIN_HIS"/>
    <property type="match status" value="1"/>
</dbReference>
<keyword evidence="9" id="KW-0812">Transmembrane</keyword>
<dbReference type="Gene3D" id="2.40.10.10">
    <property type="entry name" value="Trypsin-like serine proteases"/>
    <property type="match status" value="2"/>
</dbReference>
<dbReference type="Proteomes" id="UP001500124">
    <property type="component" value="Unassembled WGS sequence"/>
</dbReference>
<evidence type="ECO:0000256" key="9">
    <source>
        <dbReference type="SAM" id="Phobius"/>
    </source>
</evidence>
<dbReference type="EMBL" id="BAABKC010000129">
    <property type="protein sequence ID" value="GAA5078910.1"/>
    <property type="molecule type" value="Genomic_DNA"/>
</dbReference>
<keyword evidence="5" id="KW-0720">Serine protease</keyword>
<evidence type="ECO:0000256" key="7">
    <source>
        <dbReference type="ARBA" id="ARBA00023157"/>
    </source>
</evidence>
<evidence type="ECO:0000256" key="8">
    <source>
        <dbReference type="SAM" id="MobiDB-lite"/>
    </source>
</evidence>
<feature type="region of interest" description="Disordered" evidence="8">
    <location>
        <begin position="25"/>
        <end position="56"/>
    </location>
</feature>
<comment type="similarity">
    <text evidence="1">Belongs to the peptidase S1 family.</text>
</comment>
<evidence type="ECO:0000256" key="10">
    <source>
        <dbReference type="SAM" id="SignalP"/>
    </source>
</evidence>
<dbReference type="InterPro" id="IPR033116">
    <property type="entry name" value="TRYPSIN_SER"/>
</dbReference>
<feature type="transmembrane region" description="Helical" evidence="9">
    <location>
        <begin position="447"/>
        <end position="468"/>
    </location>
</feature>
<accession>A0ABP9LME7</accession>
<dbReference type="PROSITE" id="PS00135">
    <property type="entry name" value="TRYPSIN_SER"/>
    <property type="match status" value="1"/>
</dbReference>
<gene>
    <name evidence="13" type="ORF">GCM10023336_70940</name>
</gene>
<evidence type="ECO:0000259" key="12">
    <source>
        <dbReference type="Pfam" id="PF02983"/>
    </source>
</evidence>
<dbReference type="CDD" id="cd21112">
    <property type="entry name" value="alphaLP-like"/>
    <property type="match status" value="1"/>
</dbReference>
<feature type="domain" description="Peptidase S1A alpha-lytic prodomain" evidence="12">
    <location>
        <begin position="104"/>
        <end position="157"/>
    </location>
</feature>
<evidence type="ECO:0000256" key="6">
    <source>
        <dbReference type="ARBA" id="ARBA00023145"/>
    </source>
</evidence>
<evidence type="ECO:0000256" key="3">
    <source>
        <dbReference type="ARBA" id="ARBA00022729"/>
    </source>
</evidence>
<organism evidence="13 14">
    <name type="scientific">Streptomyces similanensis</name>
    <dbReference type="NCBI Taxonomy" id="1274988"/>
    <lineage>
        <taxon>Bacteria</taxon>
        <taxon>Bacillati</taxon>
        <taxon>Actinomycetota</taxon>
        <taxon>Actinomycetes</taxon>
        <taxon>Kitasatosporales</taxon>
        <taxon>Streptomycetaceae</taxon>
        <taxon>Streptomyces</taxon>
    </lineage>
</organism>
<dbReference type="Pfam" id="PF02983">
    <property type="entry name" value="Pro_Al_protease"/>
    <property type="match status" value="1"/>
</dbReference>
<evidence type="ECO:0000256" key="1">
    <source>
        <dbReference type="ARBA" id="ARBA00007664"/>
    </source>
</evidence>
<evidence type="ECO:0000313" key="13">
    <source>
        <dbReference type="EMBL" id="GAA5078910.1"/>
    </source>
</evidence>
<keyword evidence="4" id="KW-0378">Hydrolase</keyword>
<name>A0ABP9LME7_9ACTN</name>
<feature type="signal peptide" evidence="10">
    <location>
        <begin position="1"/>
        <end position="20"/>
    </location>
</feature>
<feature type="domain" description="Peptidase S1" evidence="11">
    <location>
        <begin position="200"/>
        <end position="357"/>
    </location>
</feature>
<keyword evidence="7" id="KW-1015">Disulfide bond</keyword>
<keyword evidence="2" id="KW-0645">Protease</keyword>
<evidence type="ECO:0000256" key="2">
    <source>
        <dbReference type="ARBA" id="ARBA00022670"/>
    </source>
</evidence>
<keyword evidence="6" id="KW-0865">Zymogen</keyword>
<dbReference type="InterPro" id="IPR018114">
    <property type="entry name" value="TRYPSIN_HIS"/>
</dbReference>
<dbReference type="InterPro" id="IPR004236">
    <property type="entry name" value="Pept_S1_alpha_lytic"/>
</dbReference>
<evidence type="ECO:0000256" key="4">
    <source>
        <dbReference type="ARBA" id="ARBA00022801"/>
    </source>
</evidence>
<keyword evidence="3 10" id="KW-0732">Signal</keyword>
<feature type="chain" id="PRO_5046807328" evidence="10">
    <location>
        <begin position="21"/>
        <end position="486"/>
    </location>
</feature>
<feature type="compositionally biased region" description="Gly residues" evidence="8">
    <location>
        <begin position="374"/>
        <end position="416"/>
    </location>
</feature>
<dbReference type="InterPro" id="IPR043504">
    <property type="entry name" value="Peptidase_S1_PA_chymotrypsin"/>
</dbReference>
<feature type="compositionally biased region" description="Low complexity" evidence="8">
    <location>
        <begin position="417"/>
        <end position="431"/>
    </location>
</feature>
<dbReference type="InterPro" id="IPR001316">
    <property type="entry name" value="Pept_S1A_streptogrisin"/>
</dbReference>
<keyword evidence="9" id="KW-1133">Transmembrane helix</keyword>
<dbReference type="InterPro" id="IPR001254">
    <property type="entry name" value="Trypsin_dom"/>
</dbReference>
<feature type="compositionally biased region" description="Low complexity" evidence="8">
    <location>
        <begin position="39"/>
        <end position="56"/>
    </location>
</feature>
<evidence type="ECO:0000256" key="5">
    <source>
        <dbReference type="ARBA" id="ARBA00022825"/>
    </source>
</evidence>
<feature type="region of interest" description="Disordered" evidence="8">
    <location>
        <begin position="371"/>
        <end position="442"/>
    </location>
</feature>
<keyword evidence="9" id="KW-0472">Membrane</keyword>
<dbReference type="SUPFAM" id="SSF50494">
    <property type="entry name" value="Trypsin-like serine proteases"/>
    <property type="match status" value="1"/>
</dbReference>
<sequence>MARLTAVAGLVLGPAMVAHAALAGAPSGTREPPRDVVRSAAGPAAGPAAAPGSTPGSALVARLGTARTAGSWVGSDGRTVVAVTDAEAAAEVRRAGAGARLVRHSMDELRSAGAALRAAPRVPGTAWAVDYRTNRVTVEADSSVSAADWDRMSRVASGIGSFVRMERAPGRFTTRLNGAQPILSAGGRCSAGFNVTDGRDDFILTAGHCGPEGSAWFASGAGDRRLGDTVASTFPGSDFSLVRYAAGRAGQGADVVAIGGGNGVRITGAGDAAVGQRVFRSGSTSGLHDGEVTGLDATVNYPEGTVSGLIRTTVCAEPGDSGGPLFSEGIALGVTSGGSGDCATGGTTFFQPVPKALTALGVRLIVSAPARDTSGGGDGGGGGAASAGGASGGGSGASGSSGGSGVGSAAGGGTAGAAGAASPGSPARVPGGAAGSTPAARLTDPRAVGPGLLVLAGGLVALAATRWLRTERDRAAYRRRYSATWS</sequence>
<evidence type="ECO:0000259" key="11">
    <source>
        <dbReference type="Pfam" id="PF00089"/>
    </source>
</evidence>
<reference evidence="14" key="1">
    <citation type="journal article" date="2019" name="Int. J. Syst. Evol. Microbiol.">
        <title>The Global Catalogue of Microorganisms (GCM) 10K type strain sequencing project: providing services to taxonomists for standard genome sequencing and annotation.</title>
        <authorList>
            <consortium name="The Broad Institute Genomics Platform"/>
            <consortium name="The Broad Institute Genome Sequencing Center for Infectious Disease"/>
            <person name="Wu L."/>
            <person name="Ma J."/>
        </authorList>
    </citation>
    <scope>NUCLEOTIDE SEQUENCE [LARGE SCALE GENOMIC DNA]</scope>
    <source>
        <strain evidence="14">JCM 18410</strain>
    </source>
</reference>
<dbReference type="InterPro" id="IPR009003">
    <property type="entry name" value="Peptidase_S1_PA"/>
</dbReference>
<dbReference type="Pfam" id="PF00089">
    <property type="entry name" value="Trypsin"/>
    <property type="match status" value="1"/>
</dbReference>
<evidence type="ECO:0000313" key="14">
    <source>
        <dbReference type="Proteomes" id="UP001500124"/>
    </source>
</evidence>